<dbReference type="STRING" id="1391654.AKJ09_06765"/>
<reference evidence="2 3" key="1">
    <citation type="submission" date="2015-08" db="EMBL/GenBank/DDBJ databases">
        <authorList>
            <person name="Babu N.S."/>
            <person name="Beckwith C.J."/>
            <person name="Beseler K.G."/>
            <person name="Brison A."/>
            <person name="Carone J.V."/>
            <person name="Caskin T.P."/>
            <person name="Diamond M."/>
            <person name="Durham M.E."/>
            <person name="Foxe J.M."/>
            <person name="Go M."/>
            <person name="Henderson B.A."/>
            <person name="Jones I.B."/>
            <person name="McGettigan J.A."/>
            <person name="Micheletti S.J."/>
            <person name="Nasrallah M.E."/>
            <person name="Ortiz D."/>
            <person name="Piller C.R."/>
            <person name="Privatt S.R."/>
            <person name="Schneider S.L."/>
            <person name="Sharp S."/>
            <person name="Smith T.C."/>
            <person name="Stanton J.D."/>
            <person name="Ullery H.E."/>
            <person name="Wilson R.J."/>
            <person name="Serrano M.G."/>
            <person name="Buck G."/>
            <person name="Lee V."/>
            <person name="Wang Y."/>
            <person name="Carvalho R."/>
            <person name="Voegtly L."/>
            <person name="Shi R."/>
            <person name="Duckworth R."/>
            <person name="Johnson A."/>
            <person name="Loviza R."/>
            <person name="Walstead R."/>
            <person name="Shah Z."/>
            <person name="Kiflezghi M."/>
            <person name="Wade K."/>
            <person name="Ball S.L."/>
            <person name="Bradley K.W."/>
            <person name="Asai D.J."/>
            <person name="Bowman C.A."/>
            <person name="Russell D.A."/>
            <person name="Pope W.H."/>
            <person name="Jacobs-Sera D."/>
            <person name="Hendrix R.W."/>
            <person name="Hatfull G.F."/>
        </authorList>
    </citation>
    <scope>NUCLEOTIDE SEQUENCE [LARGE SCALE GENOMIC DNA]</scope>
    <source>
        <strain evidence="2 3">DSM 27648</strain>
    </source>
</reference>
<gene>
    <name evidence="2" type="ORF">AKJ09_06765</name>
</gene>
<dbReference type="AlphaFoldDB" id="A0A0K1Q389"/>
<evidence type="ECO:0000313" key="3">
    <source>
        <dbReference type="Proteomes" id="UP000064967"/>
    </source>
</evidence>
<proteinExistence type="predicted"/>
<name>A0A0K1Q389_9BACT</name>
<evidence type="ECO:0008006" key="4">
    <source>
        <dbReference type="Google" id="ProtNLM"/>
    </source>
</evidence>
<dbReference type="PROSITE" id="PS51257">
    <property type="entry name" value="PROKAR_LIPOPROTEIN"/>
    <property type="match status" value="1"/>
</dbReference>
<organism evidence="2 3">
    <name type="scientific">Labilithrix luteola</name>
    <dbReference type="NCBI Taxonomy" id="1391654"/>
    <lineage>
        <taxon>Bacteria</taxon>
        <taxon>Pseudomonadati</taxon>
        <taxon>Myxococcota</taxon>
        <taxon>Polyangia</taxon>
        <taxon>Polyangiales</taxon>
        <taxon>Labilitrichaceae</taxon>
        <taxon>Labilithrix</taxon>
    </lineage>
</organism>
<sequence length="409" mass="42329">MKTRWLIYLVYLSGIVTACATTGPTGDADDPATQPLGSPDAGTVADGGLDALASESGTAPCDDCEYFPETCAPDVFCPNGPFEPEQSDGGLDSRTSISVIRGRSKTDVWAAGPGGALAHFDGTTWVTVNLGIQETIRGLWLRDSSEVSLAGLSRLYARGGALPDGGVRTPDGAWAFYAPSYVDDQVPTAMDRLSTAWAAPGAEWLWCGALGSGVGDSFEQGGGLWRLRQSPSAPFESASGISKTNCGVAGCANVSSIHGWSTNDLWAVGPSGATVLISDAQGAAPSAKGYNSQTLNALSGVWAASATDAWSVGAVGTIRHYTGDPMLWDIVPDIPTNVNLNAVWGSSPMDVWAVGDSGVVLHFDGASWSRVKIAGLGRLRPQLTTVWVAEPGHVWIGGQGVILSLGGRS</sequence>
<dbReference type="EMBL" id="CP012333">
    <property type="protein sequence ID" value="AKV00102.1"/>
    <property type="molecule type" value="Genomic_DNA"/>
</dbReference>
<dbReference type="Proteomes" id="UP000064967">
    <property type="component" value="Chromosome"/>
</dbReference>
<evidence type="ECO:0000256" key="1">
    <source>
        <dbReference type="SAM" id="SignalP"/>
    </source>
</evidence>
<protein>
    <recommendedName>
        <fullName evidence="4">Type IV fimbrial biogenesis protein PilY1</fullName>
    </recommendedName>
</protein>
<feature type="chain" id="PRO_5005467023" description="Type IV fimbrial biogenesis protein PilY1" evidence="1">
    <location>
        <begin position="21"/>
        <end position="409"/>
    </location>
</feature>
<dbReference type="OrthoDB" id="5483347at2"/>
<dbReference type="RefSeq" id="WP_146651451.1">
    <property type="nucleotide sequence ID" value="NZ_CP012333.1"/>
</dbReference>
<dbReference type="KEGG" id="llu:AKJ09_06765"/>
<evidence type="ECO:0000313" key="2">
    <source>
        <dbReference type="EMBL" id="AKV00102.1"/>
    </source>
</evidence>
<accession>A0A0K1Q389</accession>
<keyword evidence="1" id="KW-0732">Signal</keyword>
<keyword evidence="3" id="KW-1185">Reference proteome</keyword>
<feature type="signal peptide" evidence="1">
    <location>
        <begin position="1"/>
        <end position="20"/>
    </location>
</feature>